<evidence type="ECO:0000256" key="7">
    <source>
        <dbReference type="ARBA" id="ARBA00022723"/>
    </source>
</evidence>
<evidence type="ECO:0000256" key="3">
    <source>
        <dbReference type="ARBA" id="ARBA00002933"/>
    </source>
</evidence>
<dbReference type="GO" id="GO:0035485">
    <property type="term" value="F:adenine/guanine mispair binding"/>
    <property type="evidence" value="ECO:0007669"/>
    <property type="project" value="TreeGrafter"/>
</dbReference>
<evidence type="ECO:0000256" key="5">
    <source>
        <dbReference type="ARBA" id="ARBA00012045"/>
    </source>
</evidence>
<dbReference type="Pfam" id="PF10576">
    <property type="entry name" value="EndIII_4Fe-2S"/>
    <property type="match status" value="1"/>
</dbReference>
<dbReference type="AlphaFoldDB" id="A0A6S6U887"/>
<reference evidence="15" key="1">
    <citation type="submission" date="2020-01" db="EMBL/GenBank/DDBJ databases">
        <authorList>
            <person name="Meier V. D."/>
            <person name="Meier V D."/>
        </authorList>
    </citation>
    <scope>NUCLEOTIDE SEQUENCE</scope>
    <source>
        <strain evidence="15">HLG_WM_MAG_01</strain>
    </source>
</reference>
<evidence type="ECO:0000256" key="4">
    <source>
        <dbReference type="ARBA" id="ARBA00008343"/>
    </source>
</evidence>
<dbReference type="EMBL" id="CACVAS010000168">
    <property type="protein sequence ID" value="CAA6827999.1"/>
    <property type="molecule type" value="Genomic_DNA"/>
</dbReference>
<comment type="catalytic activity">
    <reaction evidence="1">
        <text>Hydrolyzes free adenine bases from 7,8-dihydro-8-oxoguanine:adenine mismatched double-stranded DNA, leaving an apurinic site.</text>
        <dbReference type="EC" id="3.2.2.31"/>
    </reaction>
</comment>
<keyword evidence="13 15" id="KW-0326">Glycosidase</keyword>
<evidence type="ECO:0000256" key="13">
    <source>
        <dbReference type="ARBA" id="ARBA00023295"/>
    </source>
</evidence>
<comment type="function">
    <text evidence="3">Adenine glycosylase active on G-A mispairs. MutY also corrects error-prone DNA synthesis past GO lesions which are due to the oxidatively damaged form of guanine: 7,8-dihydro-8-oxoguanine (8-oxo-dGTP).</text>
</comment>
<keyword evidence="11" id="KW-0411">Iron-sulfur</keyword>
<protein>
    <recommendedName>
        <fullName evidence="6">Adenine DNA glycosylase</fullName>
        <ecNumber evidence="5">3.2.2.31</ecNumber>
    </recommendedName>
</protein>
<proteinExistence type="inferred from homology"/>
<evidence type="ECO:0000256" key="8">
    <source>
        <dbReference type="ARBA" id="ARBA00022763"/>
    </source>
</evidence>
<dbReference type="CDD" id="cd00056">
    <property type="entry name" value="ENDO3c"/>
    <property type="match status" value="1"/>
</dbReference>
<gene>
    <name evidence="15" type="ORF">HELGO_WM9640</name>
</gene>
<accession>A0A6S6U887</accession>
<evidence type="ECO:0000313" key="15">
    <source>
        <dbReference type="EMBL" id="CAA6827999.1"/>
    </source>
</evidence>
<keyword evidence="7" id="KW-0479">Metal-binding</keyword>
<keyword evidence="12" id="KW-0234">DNA repair</keyword>
<dbReference type="SUPFAM" id="SSF55811">
    <property type="entry name" value="Nudix"/>
    <property type="match status" value="1"/>
</dbReference>
<dbReference type="PANTHER" id="PTHR42944">
    <property type="entry name" value="ADENINE DNA GLYCOSYLASE"/>
    <property type="match status" value="1"/>
</dbReference>
<comment type="cofactor">
    <cofactor evidence="2">
        <name>[4Fe-4S] cluster</name>
        <dbReference type="ChEBI" id="CHEBI:49883"/>
    </cofactor>
</comment>
<keyword evidence="8" id="KW-0227">DNA damage</keyword>
<organism evidence="15">
    <name type="scientific">uncultured Sulfurovum sp</name>
    <dbReference type="NCBI Taxonomy" id="269237"/>
    <lineage>
        <taxon>Bacteria</taxon>
        <taxon>Pseudomonadati</taxon>
        <taxon>Campylobacterota</taxon>
        <taxon>Epsilonproteobacteria</taxon>
        <taxon>Campylobacterales</taxon>
        <taxon>Sulfurovaceae</taxon>
        <taxon>Sulfurovum</taxon>
        <taxon>environmental samples</taxon>
    </lineage>
</organism>
<dbReference type="Pfam" id="PF00730">
    <property type="entry name" value="HhH-GPD"/>
    <property type="match status" value="1"/>
</dbReference>
<keyword evidence="9 15" id="KW-0378">Hydrolase</keyword>
<evidence type="ECO:0000256" key="6">
    <source>
        <dbReference type="ARBA" id="ARBA00022023"/>
    </source>
</evidence>
<dbReference type="GO" id="GO:0051539">
    <property type="term" value="F:4 iron, 4 sulfur cluster binding"/>
    <property type="evidence" value="ECO:0007669"/>
    <property type="project" value="InterPro"/>
</dbReference>
<evidence type="ECO:0000256" key="2">
    <source>
        <dbReference type="ARBA" id="ARBA00001966"/>
    </source>
</evidence>
<dbReference type="SUPFAM" id="SSF48150">
    <property type="entry name" value="DNA-glycosylase"/>
    <property type="match status" value="1"/>
</dbReference>
<dbReference type="Gene3D" id="3.90.79.10">
    <property type="entry name" value="Nucleoside Triphosphate Pyrophosphohydrolase"/>
    <property type="match status" value="1"/>
</dbReference>
<dbReference type="GO" id="GO:0046872">
    <property type="term" value="F:metal ion binding"/>
    <property type="evidence" value="ECO:0007669"/>
    <property type="project" value="UniProtKB-KW"/>
</dbReference>
<evidence type="ECO:0000256" key="12">
    <source>
        <dbReference type="ARBA" id="ARBA00023204"/>
    </source>
</evidence>
<sequence>MQTPTQIKILTWYKTHGRLDLPWRTTDNPYHIYVSEVMLQQTQVKTVLERFYFPFLKKFPTLQDLAEAPLDAVLKMWEGLGYYNRAKNLHKTAEILTQEGQIRGVAPTLPSELEELIKLPGIGKNTAHAVATFAYKKPVPIMEANVKRILCRLHTLKTPTDKELWNIAYKLVDNINPFDYNQAMMDIGSSLCTPKNPHCTICPLSDICKGKEEPTLYPTKKKRMVPTREQHIMLHLYNDRLSLTQRKGKFLHGLWGFEDVEVPLCASEYIGEVTHAYTHFKLVCKVYVYDALEKEKDHYFTIENIRKLAISKVDEKIVKLYLDTM</sequence>
<evidence type="ECO:0000259" key="14">
    <source>
        <dbReference type="SMART" id="SM00478"/>
    </source>
</evidence>
<feature type="domain" description="HhH-GPD" evidence="14">
    <location>
        <begin position="38"/>
        <end position="190"/>
    </location>
</feature>
<dbReference type="InterPro" id="IPR003265">
    <property type="entry name" value="HhH-GPD_domain"/>
</dbReference>
<dbReference type="SMART" id="SM00478">
    <property type="entry name" value="ENDO3c"/>
    <property type="match status" value="1"/>
</dbReference>
<dbReference type="GO" id="GO:0032357">
    <property type="term" value="F:oxidized purine DNA binding"/>
    <property type="evidence" value="ECO:0007669"/>
    <property type="project" value="TreeGrafter"/>
</dbReference>
<dbReference type="InterPro" id="IPR003651">
    <property type="entry name" value="Endonuclease3_FeS-loop_motif"/>
</dbReference>
<evidence type="ECO:0000256" key="9">
    <source>
        <dbReference type="ARBA" id="ARBA00022801"/>
    </source>
</evidence>
<dbReference type="EC" id="3.2.2.31" evidence="5"/>
<dbReference type="SMART" id="SM00525">
    <property type="entry name" value="FES"/>
    <property type="match status" value="1"/>
</dbReference>
<dbReference type="InterPro" id="IPR015797">
    <property type="entry name" value="NUDIX_hydrolase-like_dom_sf"/>
</dbReference>
<evidence type="ECO:0000256" key="11">
    <source>
        <dbReference type="ARBA" id="ARBA00023014"/>
    </source>
</evidence>
<name>A0A6S6U887_9BACT</name>
<dbReference type="InterPro" id="IPR044298">
    <property type="entry name" value="MIG/MutY"/>
</dbReference>
<dbReference type="GO" id="GO:0000701">
    <property type="term" value="F:purine-specific mismatch base pair DNA N-glycosylase activity"/>
    <property type="evidence" value="ECO:0007669"/>
    <property type="project" value="UniProtKB-EC"/>
</dbReference>
<keyword evidence="10" id="KW-0408">Iron</keyword>
<dbReference type="Gene3D" id="1.10.340.30">
    <property type="entry name" value="Hypothetical protein, domain 2"/>
    <property type="match status" value="1"/>
</dbReference>
<dbReference type="InterPro" id="IPR023170">
    <property type="entry name" value="HhH_base_excis_C"/>
</dbReference>
<dbReference type="GO" id="GO:0006284">
    <property type="term" value="P:base-excision repair"/>
    <property type="evidence" value="ECO:0007669"/>
    <property type="project" value="InterPro"/>
</dbReference>
<evidence type="ECO:0000256" key="10">
    <source>
        <dbReference type="ARBA" id="ARBA00023004"/>
    </source>
</evidence>
<comment type="similarity">
    <text evidence="4">Belongs to the Nth/MutY family.</text>
</comment>
<dbReference type="InterPro" id="IPR011257">
    <property type="entry name" value="DNA_glycosylase"/>
</dbReference>
<dbReference type="Gene3D" id="1.10.1670.10">
    <property type="entry name" value="Helix-hairpin-Helix base-excision DNA repair enzymes (C-terminal)"/>
    <property type="match status" value="1"/>
</dbReference>
<dbReference type="PANTHER" id="PTHR42944:SF1">
    <property type="entry name" value="ADENINE DNA GLYCOSYLASE"/>
    <property type="match status" value="1"/>
</dbReference>
<dbReference type="GO" id="GO:0034039">
    <property type="term" value="F:8-oxo-7,8-dihydroguanine DNA N-glycosylase activity"/>
    <property type="evidence" value="ECO:0007669"/>
    <property type="project" value="TreeGrafter"/>
</dbReference>
<dbReference type="GO" id="GO:0006298">
    <property type="term" value="P:mismatch repair"/>
    <property type="evidence" value="ECO:0007669"/>
    <property type="project" value="TreeGrafter"/>
</dbReference>
<evidence type="ECO:0000256" key="1">
    <source>
        <dbReference type="ARBA" id="ARBA00000843"/>
    </source>
</evidence>